<dbReference type="EMBL" id="JABZXJ010000105">
    <property type="protein sequence ID" value="MBF1650740.1"/>
    <property type="molecule type" value="Genomic_DNA"/>
</dbReference>
<protein>
    <submittedName>
        <fullName evidence="1">Uncharacterized protein</fullName>
    </submittedName>
</protein>
<name>A0A930KJ15_9MICC</name>
<organism evidence="1 2">
    <name type="scientific">Rothia dentocariosa</name>
    <dbReference type="NCBI Taxonomy" id="2047"/>
    <lineage>
        <taxon>Bacteria</taxon>
        <taxon>Bacillati</taxon>
        <taxon>Actinomycetota</taxon>
        <taxon>Actinomycetes</taxon>
        <taxon>Micrococcales</taxon>
        <taxon>Micrococcaceae</taxon>
        <taxon>Rothia</taxon>
    </lineage>
</organism>
<reference evidence="1" key="1">
    <citation type="submission" date="2020-04" db="EMBL/GenBank/DDBJ databases">
        <title>Deep metagenomics examines the oral microbiome during advanced dental caries in children, revealing novel taxa and co-occurrences with host molecules.</title>
        <authorList>
            <person name="Baker J.L."/>
            <person name="Morton J.T."/>
            <person name="Dinis M."/>
            <person name="Alvarez R."/>
            <person name="Tran N.C."/>
            <person name="Knight R."/>
            <person name="Edlund A."/>
        </authorList>
    </citation>
    <scope>NUCLEOTIDE SEQUENCE</scope>
    <source>
        <strain evidence="1">JCVI_47_bin.4</strain>
    </source>
</reference>
<gene>
    <name evidence="1" type="ORF">HXO56_11805</name>
</gene>
<sequence length="71" mass="7897">MTKGNDECDLMAIMAVSYDLFKLVPLKVCDYITATMPARINEDLSFPPLISVLLGIMNNEKTISMIGSNER</sequence>
<proteinExistence type="predicted"/>
<dbReference type="Proteomes" id="UP000769484">
    <property type="component" value="Unassembled WGS sequence"/>
</dbReference>
<accession>A0A930KJ15</accession>
<evidence type="ECO:0000313" key="1">
    <source>
        <dbReference type="EMBL" id="MBF1650740.1"/>
    </source>
</evidence>
<evidence type="ECO:0000313" key="2">
    <source>
        <dbReference type="Proteomes" id="UP000769484"/>
    </source>
</evidence>
<comment type="caution">
    <text evidence="1">The sequence shown here is derived from an EMBL/GenBank/DDBJ whole genome shotgun (WGS) entry which is preliminary data.</text>
</comment>
<dbReference type="AlphaFoldDB" id="A0A930KJ15"/>